<organism evidence="1 2">
    <name type="scientific">Winogradskyella immobilis</name>
    <dbReference type="NCBI Taxonomy" id="2816852"/>
    <lineage>
        <taxon>Bacteria</taxon>
        <taxon>Pseudomonadati</taxon>
        <taxon>Bacteroidota</taxon>
        <taxon>Flavobacteriia</taxon>
        <taxon>Flavobacteriales</taxon>
        <taxon>Flavobacteriaceae</taxon>
        <taxon>Winogradskyella</taxon>
    </lineage>
</organism>
<gene>
    <name evidence="1" type="ORF">J1C55_06595</name>
</gene>
<sequence>MAFKKQKEFYHSSETIRQETGIKKHSLNSIIRRFTDLGIISTEIKGMPRVKFFTVHYPKIVDLIPKIYQLSNNGQLSSDFSKHLSDFFIPLVDNYLQKNNIKNNNEEINKKEKYNNESEGEDVLSFFNDYLSSLKYQKNISPTALKFNDIDLFRALKNYEIEFLCEYLEKYFEEENKPSLNKFFTFDSIGVNKLKYIEQKIVDENDYVDHLIDELQRLYKSRIQMHNKSDSQKRGKSESKLVVTKRLKEQVKKSLKVKTELEITNAFLPYIDQVLKEQVTISKILPYFFAFKNEEYEIIDNYLDYYNIHYGYEKH</sequence>
<dbReference type="EMBL" id="JAFMPT010000006">
    <property type="protein sequence ID" value="MCC1484249.1"/>
    <property type="molecule type" value="Genomic_DNA"/>
</dbReference>
<dbReference type="Proteomes" id="UP000778797">
    <property type="component" value="Unassembled WGS sequence"/>
</dbReference>
<evidence type="ECO:0000313" key="2">
    <source>
        <dbReference type="Proteomes" id="UP000778797"/>
    </source>
</evidence>
<name>A0ABS8EM07_9FLAO</name>
<keyword evidence="2" id="KW-1185">Reference proteome</keyword>
<proteinExistence type="predicted"/>
<accession>A0ABS8EM07</accession>
<reference evidence="2" key="2">
    <citation type="submission" date="2023-07" db="EMBL/GenBank/DDBJ databases">
        <title>Genome of Winogradskyella sp. E313.</title>
        <authorList>
            <person name="Zhou Y."/>
        </authorList>
    </citation>
    <scope>NUCLEOTIDE SEQUENCE [LARGE SCALE GENOMIC DNA]</scope>
    <source>
        <strain evidence="2">E313</strain>
    </source>
</reference>
<protein>
    <submittedName>
        <fullName evidence="1">Uncharacterized protein</fullName>
    </submittedName>
</protein>
<dbReference type="RefSeq" id="WP_227476690.1">
    <property type="nucleotide sequence ID" value="NZ_JAFMPT010000006.1"/>
</dbReference>
<reference evidence="2" key="1">
    <citation type="submission" date="2021-03" db="EMBL/GenBank/DDBJ databases">
        <title>Genome of Cognatishimia sp. F0-27.</title>
        <authorList>
            <person name="Ping X."/>
        </authorList>
    </citation>
    <scope>NUCLEOTIDE SEQUENCE [LARGE SCALE GENOMIC DNA]</scope>
    <source>
        <strain evidence="2">E313</strain>
    </source>
</reference>
<comment type="caution">
    <text evidence="1">The sequence shown here is derived from an EMBL/GenBank/DDBJ whole genome shotgun (WGS) entry which is preliminary data.</text>
</comment>
<evidence type="ECO:0000313" key="1">
    <source>
        <dbReference type="EMBL" id="MCC1484249.1"/>
    </source>
</evidence>